<feature type="transmembrane region" description="Helical" evidence="6">
    <location>
        <begin position="59"/>
        <end position="82"/>
    </location>
</feature>
<dbReference type="InterPro" id="IPR036259">
    <property type="entry name" value="MFS_trans_sf"/>
</dbReference>
<dbReference type="InterPro" id="IPR020846">
    <property type="entry name" value="MFS_dom"/>
</dbReference>
<keyword evidence="3 6" id="KW-1133">Transmembrane helix</keyword>
<evidence type="ECO:0000313" key="8">
    <source>
        <dbReference type="EMBL" id="KAF8467594.1"/>
    </source>
</evidence>
<dbReference type="Pfam" id="PF07690">
    <property type="entry name" value="MFS_1"/>
    <property type="match status" value="1"/>
</dbReference>
<evidence type="ECO:0000256" key="3">
    <source>
        <dbReference type="ARBA" id="ARBA00022989"/>
    </source>
</evidence>
<evidence type="ECO:0000256" key="5">
    <source>
        <dbReference type="SAM" id="MobiDB-lite"/>
    </source>
</evidence>
<evidence type="ECO:0000256" key="6">
    <source>
        <dbReference type="SAM" id="Phobius"/>
    </source>
</evidence>
<dbReference type="AlphaFoldDB" id="A0A9P5JXM2"/>
<feature type="transmembrane region" description="Helical" evidence="6">
    <location>
        <begin position="294"/>
        <end position="318"/>
    </location>
</feature>
<dbReference type="Gene3D" id="1.20.1250.20">
    <property type="entry name" value="MFS general substrate transporter like domains"/>
    <property type="match status" value="1"/>
</dbReference>
<evidence type="ECO:0000256" key="2">
    <source>
        <dbReference type="ARBA" id="ARBA00022692"/>
    </source>
</evidence>
<dbReference type="PANTHER" id="PTHR23502:SF7">
    <property type="entry name" value="DRUG_PROTON ANTIPORTER YHK8-RELATED"/>
    <property type="match status" value="1"/>
</dbReference>
<accession>A0A9P5JXM2</accession>
<organism evidence="8 9">
    <name type="scientific">Russula ochroleuca</name>
    <dbReference type="NCBI Taxonomy" id="152965"/>
    <lineage>
        <taxon>Eukaryota</taxon>
        <taxon>Fungi</taxon>
        <taxon>Dikarya</taxon>
        <taxon>Basidiomycota</taxon>
        <taxon>Agaricomycotina</taxon>
        <taxon>Agaricomycetes</taxon>
        <taxon>Russulales</taxon>
        <taxon>Russulaceae</taxon>
        <taxon>Russula</taxon>
    </lineage>
</organism>
<reference evidence="8" key="1">
    <citation type="submission" date="2019-10" db="EMBL/GenBank/DDBJ databases">
        <authorList>
            <consortium name="DOE Joint Genome Institute"/>
            <person name="Kuo A."/>
            <person name="Miyauchi S."/>
            <person name="Kiss E."/>
            <person name="Drula E."/>
            <person name="Kohler A."/>
            <person name="Sanchez-Garcia M."/>
            <person name="Andreopoulos B."/>
            <person name="Barry K.W."/>
            <person name="Bonito G."/>
            <person name="Buee M."/>
            <person name="Carver A."/>
            <person name="Chen C."/>
            <person name="Cichocki N."/>
            <person name="Clum A."/>
            <person name="Culley D."/>
            <person name="Crous P.W."/>
            <person name="Fauchery L."/>
            <person name="Girlanda M."/>
            <person name="Hayes R."/>
            <person name="Keri Z."/>
            <person name="LaButti K."/>
            <person name="Lipzen A."/>
            <person name="Lombard V."/>
            <person name="Magnuson J."/>
            <person name="Maillard F."/>
            <person name="Morin E."/>
            <person name="Murat C."/>
            <person name="Nolan M."/>
            <person name="Ohm R."/>
            <person name="Pangilinan J."/>
            <person name="Pereira M."/>
            <person name="Perotto S."/>
            <person name="Peter M."/>
            <person name="Riley R."/>
            <person name="Sitrit Y."/>
            <person name="Stielow B."/>
            <person name="Szollosi G."/>
            <person name="Zifcakova L."/>
            <person name="Stursova M."/>
            <person name="Spatafora J.W."/>
            <person name="Tedersoo L."/>
            <person name="Vaario L.-M."/>
            <person name="Yamada A."/>
            <person name="Yan M."/>
            <person name="Wang P."/>
            <person name="Xu J."/>
            <person name="Bruns T."/>
            <person name="Baldrian P."/>
            <person name="Vilgalys R."/>
            <person name="Henrissat B."/>
            <person name="Grigoriev I.V."/>
            <person name="Hibbett D."/>
            <person name="Nagy L.G."/>
            <person name="Martin F.M."/>
        </authorList>
    </citation>
    <scope>NUCLEOTIDE SEQUENCE</scope>
    <source>
        <strain evidence="8">Prilba</strain>
    </source>
</reference>
<feature type="transmembrane region" description="Helical" evidence="6">
    <location>
        <begin position="330"/>
        <end position="350"/>
    </location>
</feature>
<dbReference type="OrthoDB" id="3561359at2759"/>
<dbReference type="SUPFAM" id="SSF103473">
    <property type="entry name" value="MFS general substrate transporter"/>
    <property type="match status" value="1"/>
</dbReference>
<feature type="transmembrane region" description="Helical" evidence="6">
    <location>
        <begin position="396"/>
        <end position="427"/>
    </location>
</feature>
<comment type="subcellular location">
    <subcellularLocation>
        <location evidence="1">Membrane</location>
        <topology evidence="1">Multi-pass membrane protein</topology>
    </subcellularLocation>
</comment>
<dbReference type="FunFam" id="1.20.1250.20:FF:000082">
    <property type="entry name" value="MFS multidrug transporter, putative"/>
    <property type="match status" value="1"/>
</dbReference>
<dbReference type="Proteomes" id="UP000759537">
    <property type="component" value="Unassembled WGS sequence"/>
</dbReference>
<evidence type="ECO:0000256" key="1">
    <source>
        <dbReference type="ARBA" id="ARBA00004141"/>
    </source>
</evidence>
<reference evidence="8" key="2">
    <citation type="journal article" date="2020" name="Nat. Commun.">
        <title>Large-scale genome sequencing of mycorrhizal fungi provides insights into the early evolution of symbiotic traits.</title>
        <authorList>
            <person name="Miyauchi S."/>
            <person name="Kiss E."/>
            <person name="Kuo A."/>
            <person name="Drula E."/>
            <person name="Kohler A."/>
            <person name="Sanchez-Garcia M."/>
            <person name="Morin E."/>
            <person name="Andreopoulos B."/>
            <person name="Barry K.W."/>
            <person name="Bonito G."/>
            <person name="Buee M."/>
            <person name="Carver A."/>
            <person name="Chen C."/>
            <person name="Cichocki N."/>
            <person name="Clum A."/>
            <person name="Culley D."/>
            <person name="Crous P.W."/>
            <person name="Fauchery L."/>
            <person name="Girlanda M."/>
            <person name="Hayes R.D."/>
            <person name="Keri Z."/>
            <person name="LaButti K."/>
            <person name="Lipzen A."/>
            <person name="Lombard V."/>
            <person name="Magnuson J."/>
            <person name="Maillard F."/>
            <person name="Murat C."/>
            <person name="Nolan M."/>
            <person name="Ohm R.A."/>
            <person name="Pangilinan J."/>
            <person name="Pereira M.F."/>
            <person name="Perotto S."/>
            <person name="Peter M."/>
            <person name="Pfister S."/>
            <person name="Riley R."/>
            <person name="Sitrit Y."/>
            <person name="Stielow J.B."/>
            <person name="Szollosi G."/>
            <person name="Zifcakova L."/>
            <person name="Stursova M."/>
            <person name="Spatafora J.W."/>
            <person name="Tedersoo L."/>
            <person name="Vaario L.M."/>
            <person name="Yamada A."/>
            <person name="Yan M."/>
            <person name="Wang P."/>
            <person name="Xu J."/>
            <person name="Bruns T."/>
            <person name="Baldrian P."/>
            <person name="Vilgalys R."/>
            <person name="Dunand C."/>
            <person name="Henrissat B."/>
            <person name="Grigoriev I.V."/>
            <person name="Hibbett D."/>
            <person name="Nagy L.G."/>
            <person name="Martin F.M."/>
        </authorList>
    </citation>
    <scope>NUCLEOTIDE SEQUENCE</scope>
    <source>
        <strain evidence="8">Prilba</strain>
    </source>
</reference>
<comment type="caution">
    <text evidence="8">The sequence shown here is derived from an EMBL/GenBank/DDBJ whole genome shotgun (WGS) entry which is preliminary data.</text>
</comment>
<feature type="region of interest" description="Disordered" evidence="5">
    <location>
        <begin position="23"/>
        <end position="43"/>
    </location>
</feature>
<feature type="domain" description="Major facilitator superfamily (MFS) profile" evidence="7">
    <location>
        <begin position="61"/>
        <end position="489"/>
    </location>
</feature>
<protein>
    <submittedName>
        <fullName evidence="8">MFS general substrate transporter</fullName>
    </submittedName>
</protein>
<gene>
    <name evidence="8" type="ORF">DFH94DRAFT_294603</name>
</gene>
<keyword evidence="4 6" id="KW-0472">Membrane</keyword>
<feature type="transmembrane region" description="Helical" evidence="6">
    <location>
        <begin position="126"/>
        <end position="144"/>
    </location>
</feature>
<evidence type="ECO:0000313" key="9">
    <source>
        <dbReference type="Proteomes" id="UP000759537"/>
    </source>
</evidence>
<keyword evidence="9" id="KW-1185">Reference proteome</keyword>
<feature type="transmembrane region" description="Helical" evidence="6">
    <location>
        <begin position="216"/>
        <end position="244"/>
    </location>
</feature>
<dbReference type="GO" id="GO:0022857">
    <property type="term" value="F:transmembrane transporter activity"/>
    <property type="evidence" value="ECO:0007669"/>
    <property type="project" value="InterPro"/>
</dbReference>
<dbReference type="InterPro" id="IPR011701">
    <property type="entry name" value="MFS"/>
</dbReference>
<dbReference type="GO" id="GO:0005886">
    <property type="term" value="C:plasma membrane"/>
    <property type="evidence" value="ECO:0007669"/>
    <property type="project" value="TreeGrafter"/>
</dbReference>
<dbReference type="PANTHER" id="PTHR23502">
    <property type="entry name" value="MAJOR FACILITATOR SUPERFAMILY"/>
    <property type="match status" value="1"/>
</dbReference>
<keyword evidence="2 6" id="KW-0812">Transmembrane</keyword>
<evidence type="ECO:0000256" key="4">
    <source>
        <dbReference type="ARBA" id="ARBA00023136"/>
    </source>
</evidence>
<dbReference type="CDD" id="cd17323">
    <property type="entry name" value="MFS_Tpo1_MDR_like"/>
    <property type="match status" value="1"/>
</dbReference>
<dbReference type="EMBL" id="WHVB01000035">
    <property type="protein sequence ID" value="KAF8467594.1"/>
    <property type="molecule type" value="Genomic_DNA"/>
</dbReference>
<name>A0A9P5JXM2_9AGAM</name>
<proteinExistence type="predicted"/>
<feature type="transmembrane region" description="Helical" evidence="6">
    <location>
        <begin position="176"/>
        <end position="196"/>
    </location>
</feature>
<feature type="transmembrane region" description="Helical" evidence="6">
    <location>
        <begin position="463"/>
        <end position="486"/>
    </location>
</feature>
<feature type="transmembrane region" description="Helical" evidence="6">
    <location>
        <begin position="94"/>
        <end position="114"/>
    </location>
</feature>
<evidence type="ECO:0000259" key="7">
    <source>
        <dbReference type="PROSITE" id="PS50850"/>
    </source>
</evidence>
<feature type="transmembrane region" description="Helical" evidence="6">
    <location>
        <begin position="371"/>
        <end position="390"/>
    </location>
</feature>
<dbReference type="PROSITE" id="PS50850">
    <property type="entry name" value="MFS"/>
    <property type="match status" value="1"/>
</dbReference>
<feature type="transmembrane region" description="Helical" evidence="6">
    <location>
        <begin position="150"/>
        <end position="169"/>
    </location>
</feature>
<sequence>MFFWHPHPTFDFWQHHSRHKHHDRTTPSLGSAESGESPPYEVTLEPAENPQELSLVRRWLPVICISTASICVTCASSMAAFAEVPVSRQFHVSMEVAILGVSLFVLGLGLGPLVAGPMSEIYGRNIIYRLSFALFFVCMFPVAFAPNISVYLIFRFICGYGGAAFLSVAGGSVSDMFVNSQVATPMAVYTICPFLGPELGPILSGFINQHLHWRWTFYVLIIWSAVQAAALIIVVPETYIPVILKMKAQSLRKATGDPNWYAPTEKTQHTSLARTLLVNCYKPFYFALHDHMALLLNLWDSLILGILYLTFQAFPIIFEEKHRFNLQSTGLTFLGIATGMLLGLCTMPYWNRKHRNYKEEHGREPPAEFRLVMGQVGGVLVPVALLWLALSTHSGIHWIVPVLASVPFGTGTYFIFTSSFTYIVVAYRPMAASALACNTTMRTSFAAAFPLFAGQMYRALGTVGATLLLAGLTTVMAPLPFVLYSLGPRTRETESSDNGPRLA</sequence>